<reference evidence="11" key="1">
    <citation type="submission" date="2017-04" db="EMBL/GenBank/DDBJ databases">
        <title>Function of individual gut microbiota members based on whole genome sequencing of pure cultures obtained from chicken caecum.</title>
        <authorList>
            <person name="Medvecky M."/>
            <person name="Cejkova D."/>
            <person name="Polansky O."/>
            <person name="Karasova D."/>
            <person name="Kubasova T."/>
            <person name="Cizek A."/>
            <person name="Rychlik I."/>
        </authorList>
    </citation>
    <scope>NUCLEOTIDE SEQUENCE [LARGE SCALE GENOMIC DNA]</scope>
    <source>
        <strain evidence="11">An90</strain>
    </source>
</reference>
<dbReference type="Proteomes" id="UP000195772">
    <property type="component" value="Unassembled WGS sequence"/>
</dbReference>
<dbReference type="Pfam" id="PF01512">
    <property type="entry name" value="Complex1_51K"/>
    <property type="match status" value="1"/>
</dbReference>
<accession>A0A1Y3QXX9</accession>
<dbReference type="InterPro" id="IPR026902">
    <property type="entry name" value="RnfC_N"/>
</dbReference>
<evidence type="ECO:0000256" key="1">
    <source>
        <dbReference type="ARBA" id="ARBA00022448"/>
    </source>
</evidence>
<evidence type="ECO:0000256" key="3">
    <source>
        <dbReference type="ARBA" id="ARBA00022723"/>
    </source>
</evidence>
<comment type="function">
    <text evidence="8">Part of a membrane-bound complex that couples electron transfer with translocation of ions across the membrane.</text>
</comment>
<dbReference type="InterPro" id="IPR011538">
    <property type="entry name" value="Nuo51_FMN-bd"/>
</dbReference>
<keyword evidence="5 8" id="KW-0249">Electron transport</keyword>
<keyword evidence="2 8" id="KW-0004">4Fe-4S</keyword>
<evidence type="ECO:0000313" key="11">
    <source>
        <dbReference type="Proteomes" id="UP000195772"/>
    </source>
</evidence>
<dbReference type="SUPFAM" id="SSF46548">
    <property type="entry name" value="alpha-helical ferredoxin"/>
    <property type="match status" value="1"/>
</dbReference>
<dbReference type="InterPro" id="IPR010208">
    <property type="entry name" value="Ion_transpt_RnfC/RsxC"/>
</dbReference>
<dbReference type="InterPro" id="IPR037225">
    <property type="entry name" value="Nuo51_FMN-bd_sf"/>
</dbReference>
<comment type="similarity">
    <text evidence="8">Belongs to the 4Fe4S bacterial-type ferredoxin family. RnfC subfamily.</text>
</comment>
<sequence length="447" mass="47337">MKTFPIGGVHPSENKLSGAKPIEVLPLPDVVTIPLAQHIGAPAVAKVAKGDKVVTGQLIAEAGSFMSANIHAPVSGTVTAVDMVPNGQGLRQVMITIKREGDDWAEGIDRSETIVRECTLSAQEIVARIKDAGIVGMGGATFPTHVKLSIPPGKKAEALIINGVECEPYLTSDHRTMLEHGEELLVGVTILMKAIAVEKAYIGIENNKPDAIAHLRRLAQGYKGIEVVPLKVKYPQGGEKQLIAAITGREVPPPPALPIDVGAVVCNASTTYAVYQAVQKHKPLIERVVTITGKGVREPKNLLTRMGTPVEALIEAAGGLPADAGKVINGGPMMGRAMVNLASPVTKGCSGITVMSGRDAQRREASQCIKCAKCVAACPMGLEPYYLSKMTQKKGWEEVEAQMITSCIECGCCQASCPAYLPLLDWVRLGKQTVMGIIRARAAAPKK</sequence>
<dbReference type="EMBL" id="NFHB01000002">
    <property type="protein sequence ID" value="OUN04531.1"/>
    <property type="molecule type" value="Genomic_DNA"/>
</dbReference>
<gene>
    <name evidence="8" type="primary">rnfC</name>
    <name evidence="10" type="ORF">B5G41_04280</name>
</gene>
<keyword evidence="8" id="KW-1278">Translocase</keyword>
<dbReference type="Pfam" id="PF13237">
    <property type="entry name" value="Fer4_10"/>
    <property type="match status" value="1"/>
</dbReference>
<feature type="binding site" evidence="8">
    <location>
        <position position="413"/>
    </location>
    <ligand>
        <name>[4Fe-4S] cluster</name>
        <dbReference type="ChEBI" id="CHEBI:49883"/>
        <label>2</label>
    </ligand>
</feature>
<dbReference type="NCBIfam" id="TIGR01945">
    <property type="entry name" value="rnfC"/>
    <property type="match status" value="1"/>
</dbReference>
<evidence type="ECO:0000256" key="2">
    <source>
        <dbReference type="ARBA" id="ARBA00022485"/>
    </source>
</evidence>
<dbReference type="GO" id="GO:0022900">
    <property type="term" value="P:electron transport chain"/>
    <property type="evidence" value="ECO:0007669"/>
    <property type="project" value="UniProtKB-UniRule"/>
</dbReference>
<feature type="binding site" evidence="8">
    <location>
        <position position="407"/>
    </location>
    <ligand>
        <name>[4Fe-4S] cluster</name>
        <dbReference type="ChEBI" id="CHEBI:49883"/>
        <label>2</label>
    </ligand>
</feature>
<dbReference type="InterPro" id="IPR017896">
    <property type="entry name" value="4Fe4S_Fe-S-bd"/>
</dbReference>
<keyword evidence="1 8" id="KW-0813">Transport</keyword>
<keyword evidence="3 8" id="KW-0479">Metal-binding</keyword>
<dbReference type="NCBIfam" id="NF003454">
    <property type="entry name" value="PRK05035.1"/>
    <property type="match status" value="1"/>
</dbReference>
<feature type="binding site" evidence="8">
    <location>
        <position position="378"/>
    </location>
    <ligand>
        <name>[4Fe-4S] cluster</name>
        <dbReference type="ChEBI" id="CHEBI:49883"/>
        <label>2</label>
    </ligand>
</feature>
<dbReference type="InterPro" id="IPR019554">
    <property type="entry name" value="Soluble_ligand-bd"/>
</dbReference>
<feature type="binding site" evidence="8">
    <location>
        <position position="374"/>
    </location>
    <ligand>
        <name>[4Fe-4S] cluster</name>
        <dbReference type="ChEBI" id="CHEBI:49883"/>
        <label>1</label>
    </ligand>
</feature>
<dbReference type="eggNOG" id="COG4656">
    <property type="taxonomic scope" value="Bacteria"/>
</dbReference>
<dbReference type="PROSITE" id="PS51379">
    <property type="entry name" value="4FE4S_FER_2"/>
    <property type="match status" value="2"/>
</dbReference>
<comment type="subcellular location">
    <subcellularLocation>
        <location evidence="8">Cell membrane</location>
        <topology evidence="8">Peripheral membrane protein</topology>
    </subcellularLocation>
</comment>
<dbReference type="GO" id="GO:0046872">
    <property type="term" value="F:metal ion binding"/>
    <property type="evidence" value="ECO:0007669"/>
    <property type="project" value="UniProtKB-KW"/>
</dbReference>
<dbReference type="RefSeq" id="WP_018694998.1">
    <property type="nucleotide sequence ID" value="NZ_AP025562.1"/>
</dbReference>
<keyword evidence="7 8" id="KW-0411">Iron-sulfur</keyword>
<proteinExistence type="inferred from homology"/>
<keyword evidence="8" id="KW-0472">Membrane</keyword>
<name>A0A1Y3QXX9_9BACT</name>
<comment type="subunit">
    <text evidence="8">The complex is composed of six subunits: RnfA, RnfB, RnfC, RnfD, RnfE and RnfG.</text>
</comment>
<keyword evidence="8" id="KW-1003">Cell membrane</keyword>
<dbReference type="AlphaFoldDB" id="A0A1Y3QXX9"/>
<dbReference type="SUPFAM" id="SSF142019">
    <property type="entry name" value="Nqo1 FMN-binding domain-like"/>
    <property type="match status" value="1"/>
</dbReference>
<dbReference type="EC" id="7.-.-.-" evidence="8"/>
<dbReference type="PROSITE" id="PS00198">
    <property type="entry name" value="4FE4S_FER_1"/>
    <property type="match status" value="1"/>
</dbReference>
<organism evidence="10 11">
    <name type="scientific">Alistipes onderdonkii</name>
    <dbReference type="NCBI Taxonomy" id="328813"/>
    <lineage>
        <taxon>Bacteria</taxon>
        <taxon>Pseudomonadati</taxon>
        <taxon>Bacteroidota</taxon>
        <taxon>Bacteroidia</taxon>
        <taxon>Bacteroidales</taxon>
        <taxon>Rikenellaceae</taxon>
        <taxon>Alistipes</taxon>
    </lineage>
</organism>
<evidence type="ECO:0000256" key="4">
    <source>
        <dbReference type="ARBA" id="ARBA00022737"/>
    </source>
</evidence>
<feature type="binding site" evidence="8">
    <location>
        <position position="417"/>
    </location>
    <ligand>
        <name>[4Fe-4S] cluster</name>
        <dbReference type="ChEBI" id="CHEBI:49883"/>
        <label>1</label>
    </ligand>
</feature>
<evidence type="ECO:0000313" key="10">
    <source>
        <dbReference type="EMBL" id="OUN04531.1"/>
    </source>
</evidence>
<evidence type="ECO:0000256" key="6">
    <source>
        <dbReference type="ARBA" id="ARBA00023004"/>
    </source>
</evidence>
<dbReference type="PANTHER" id="PTHR43034:SF2">
    <property type="entry name" value="ION-TRANSLOCATING OXIDOREDUCTASE COMPLEX SUBUNIT C"/>
    <property type="match status" value="1"/>
</dbReference>
<keyword evidence="6 8" id="KW-0408">Iron</keyword>
<dbReference type="GO" id="GO:0009055">
    <property type="term" value="F:electron transfer activity"/>
    <property type="evidence" value="ECO:0007669"/>
    <property type="project" value="InterPro"/>
</dbReference>
<comment type="cofactor">
    <cofactor evidence="8">
        <name>[4Fe-4S] cluster</name>
        <dbReference type="ChEBI" id="CHEBI:49883"/>
    </cofactor>
    <text evidence="8">Binds 2 [4Fe-4S] clusters per subunit.</text>
</comment>
<dbReference type="PANTHER" id="PTHR43034">
    <property type="entry name" value="ION-TRANSLOCATING OXIDOREDUCTASE COMPLEX SUBUNIT C"/>
    <property type="match status" value="1"/>
</dbReference>
<dbReference type="GO" id="GO:0051539">
    <property type="term" value="F:4 iron, 4 sulfur cluster binding"/>
    <property type="evidence" value="ECO:0007669"/>
    <property type="project" value="UniProtKB-KW"/>
</dbReference>
<dbReference type="OrthoDB" id="9767754at2"/>
<dbReference type="GO" id="GO:0005886">
    <property type="term" value="C:plasma membrane"/>
    <property type="evidence" value="ECO:0007669"/>
    <property type="project" value="UniProtKB-SubCell"/>
</dbReference>
<feature type="domain" description="4Fe-4S ferredoxin-type" evidence="9">
    <location>
        <begin position="359"/>
        <end position="388"/>
    </location>
</feature>
<dbReference type="GeneID" id="59809278"/>
<dbReference type="Pfam" id="PF13375">
    <property type="entry name" value="RnfC_N"/>
    <property type="match status" value="1"/>
</dbReference>
<keyword evidence="4 8" id="KW-0677">Repeat</keyword>
<dbReference type="InterPro" id="IPR017900">
    <property type="entry name" value="4Fe4S_Fe_S_CS"/>
</dbReference>
<protein>
    <recommendedName>
        <fullName evidence="8">Ion-translocating oxidoreductase complex subunit C</fullName>
        <ecNumber evidence="8">7.-.-.-</ecNumber>
    </recommendedName>
    <alternativeName>
        <fullName evidence="8">Rnf electron transport complex subunit C</fullName>
    </alternativeName>
</protein>
<evidence type="ECO:0000256" key="5">
    <source>
        <dbReference type="ARBA" id="ARBA00022982"/>
    </source>
</evidence>
<dbReference type="Gene3D" id="2.40.50.100">
    <property type="match status" value="1"/>
</dbReference>
<feature type="binding site" evidence="8">
    <location>
        <position position="410"/>
    </location>
    <ligand>
        <name>[4Fe-4S] cluster</name>
        <dbReference type="ChEBI" id="CHEBI:49883"/>
        <label>2</label>
    </ligand>
</feature>
<dbReference type="Gene3D" id="3.40.50.11540">
    <property type="entry name" value="NADH-ubiquinone oxidoreductase 51kDa subunit"/>
    <property type="match status" value="1"/>
</dbReference>
<dbReference type="HAMAP" id="MF_00461">
    <property type="entry name" value="RsxC_RnfC"/>
    <property type="match status" value="1"/>
</dbReference>
<feature type="binding site" evidence="8">
    <location>
        <position position="368"/>
    </location>
    <ligand>
        <name>[4Fe-4S] cluster</name>
        <dbReference type="ChEBI" id="CHEBI:49883"/>
        <label>1</label>
    </ligand>
</feature>
<comment type="caution">
    <text evidence="10">The sequence shown here is derived from an EMBL/GenBank/DDBJ whole genome shotgun (WGS) entry which is preliminary data.</text>
</comment>
<feature type="binding site" evidence="8">
    <location>
        <position position="371"/>
    </location>
    <ligand>
        <name>[4Fe-4S] cluster</name>
        <dbReference type="ChEBI" id="CHEBI:49883"/>
        <label>1</label>
    </ligand>
</feature>
<dbReference type="Gene3D" id="3.30.70.20">
    <property type="match status" value="1"/>
</dbReference>
<evidence type="ECO:0000259" key="9">
    <source>
        <dbReference type="PROSITE" id="PS51379"/>
    </source>
</evidence>
<dbReference type="Pfam" id="PF10531">
    <property type="entry name" value="SLBB"/>
    <property type="match status" value="1"/>
</dbReference>
<evidence type="ECO:0000256" key="7">
    <source>
        <dbReference type="ARBA" id="ARBA00023014"/>
    </source>
</evidence>
<evidence type="ECO:0000256" key="8">
    <source>
        <dbReference type="HAMAP-Rule" id="MF_00461"/>
    </source>
</evidence>
<feature type="domain" description="4Fe-4S ferredoxin-type" evidence="9">
    <location>
        <begin position="397"/>
        <end position="427"/>
    </location>
</feature>